<evidence type="ECO:0000313" key="3">
    <source>
        <dbReference type="Proteomes" id="UP000185713"/>
    </source>
</evidence>
<dbReference type="EMBL" id="JWTK01000001">
    <property type="protein sequence ID" value="OJH50430.1"/>
    <property type="molecule type" value="Genomic_DNA"/>
</dbReference>
<name>A0A1L9C784_9EURY</name>
<feature type="compositionally biased region" description="Polar residues" evidence="1">
    <location>
        <begin position="26"/>
        <end position="35"/>
    </location>
</feature>
<evidence type="ECO:0000313" key="2">
    <source>
        <dbReference type="EMBL" id="OJH50430.1"/>
    </source>
</evidence>
<accession>A0A1L9C784</accession>
<reference evidence="2 3" key="1">
    <citation type="submission" date="2014-12" db="EMBL/GenBank/DDBJ databases">
        <title>The genome sequence of Methanohalophilus portucalensis strain FDF1.</title>
        <authorList>
            <person name="Lai M.-C."/>
            <person name="Lai S.-J."/>
        </authorList>
    </citation>
    <scope>NUCLEOTIDE SEQUENCE [LARGE SCALE GENOMIC DNA]</scope>
    <source>
        <strain evidence="2 3">FDF-1</strain>
    </source>
</reference>
<sequence length="35" mass="3493">MIVVSGCAGTSDSSSSMEGLEEDTSPENVSSGDVK</sequence>
<evidence type="ECO:0000256" key="1">
    <source>
        <dbReference type="SAM" id="MobiDB-lite"/>
    </source>
</evidence>
<feature type="region of interest" description="Disordered" evidence="1">
    <location>
        <begin position="1"/>
        <end position="35"/>
    </location>
</feature>
<organism evidence="2 3">
    <name type="scientific">Methanohalophilus portucalensis FDF-1</name>
    <dbReference type="NCBI Taxonomy" id="523843"/>
    <lineage>
        <taxon>Archaea</taxon>
        <taxon>Methanobacteriati</taxon>
        <taxon>Methanobacteriota</taxon>
        <taxon>Stenosarchaea group</taxon>
        <taxon>Methanomicrobia</taxon>
        <taxon>Methanosarcinales</taxon>
        <taxon>Methanosarcinaceae</taxon>
        <taxon>Methanohalophilus</taxon>
    </lineage>
</organism>
<dbReference type="Proteomes" id="UP000185713">
    <property type="component" value="Unassembled WGS sequence"/>
</dbReference>
<proteinExistence type="predicted"/>
<dbReference type="AlphaFoldDB" id="A0A1L9C784"/>
<protein>
    <submittedName>
        <fullName evidence="2">Uncharacterized protein</fullName>
    </submittedName>
</protein>
<comment type="caution">
    <text evidence="2">The sequence shown here is derived from an EMBL/GenBank/DDBJ whole genome shotgun (WGS) entry which is preliminary data.</text>
</comment>
<gene>
    <name evidence="2" type="ORF">MPF_0218</name>
</gene>